<dbReference type="CDD" id="cd13679">
    <property type="entry name" value="PBP2_TRAP_YiaO_like"/>
    <property type="match status" value="1"/>
</dbReference>
<dbReference type="PANTHER" id="PTHR33376:SF2">
    <property type="entry name" value="DICARBOXYLATE-BINDING PERIPLASMIC PROTEIN"/>
    <property type="match status" value="1"/>
</dbReference>
<name>A0A1B2EKU3_9HYPH</name>
<proteinExistence type="predicted"/>
<feature type="signal peptide" evidence="2">
    <location>
        <begin position="1"/>
        <end position="25"/>
    </location>
</feature>
<organism evidence="3">
    <name type="scientific">Microvirga ossetica</name>
    <dbReference type="NCBI Taxonomy" id="1882682"/>
    <lineage>
        <taxon>Bacteria</taxon>
        <taxon>Pseudomonadati</taxon>
        <taxon>Pseudomonadota</taxon>
        <taxon>Alphaproteobacteria</taxon>
        <taxon>Hyphomicrobiales</taxon>
        <taxon>Methylobacteriaceae</taxon>
        <taxon>Microvirga</taxon>
    </lineage>
</organism>
<dbReference type="InterPro" id="IPR018389">
    <property type="entry name" value="DctP_fam"/>
</dbReference>
<feature type="chain" id="PRO_5008536214" evidence="2">
    <location>
        <begin position="26"/>
        <end position="338"/>
    </location>
</feature>
<dbReference type="PANTHER" id="PTHR33376">
    <property type="match status" value="1"/>
</dbReference>
<sequence>MKHFGKVIGSALLSSVFLLPGSANAEIKERTIRFAFQNAQEHPQGQGAKKFAELVEQKSGGKIKVRLFPSGQLGGDLQTVSSIQGGTLDMTVLNAGLLVGQVKEFGLFDLPFLFDSAKQADAVVDGPFGQKLSETLVPKNLVGLGYWDLGFRNLTNSRRPVTKLEEIQGLKVRVVQSPLYIDLFNTLGANAVPLPFPELYTALEQKTVDGQENPATVIQTSKFAEVQKYLTFTRHVYNPQIVIFSKRVWDRYDAEEKKLVEEAAAEAKAYQRQVSRDAETKAVEQLKAQGMQLTELSPEEVARLRDKVKPVTEKFAKEANEAASKELFAEIEKARAAR</sequence>
<evidence type="ECO:0000256" key="1">
    <source>
        <dbReference type="ARBA" id="ARBA00022729"/>
    </source>
</evidence>
<dbReference type="Gene3D" id="3.40.190.170">
    <property type="entry name" value="Bacterial extracellular solute-binding protein, family 7"/>
    <property type="match status" value="1"/>
</dbReference>
<dbReference type="AlphaFoldDB" id="A0A1B2EKU3"/>
<dbReference type="PIRSF" id="PIRSF006470">
    <property type="entry name" value="DctB"/>
    <property type="match status" value="1"/>
</dbReference>
<dbReference type="KEGG" id="moc:BB934_22150"/>
<reference evidence="3" key="1">
    <citation type="submission" date="2016-07" db="EMBL/GenBank/DDBJ databases">
        <title>Microvirga ossetica sp. nov. a new species of rhizobia isolated from root nodules of the legume species Vicia alpestris Steven originated from North Ossetia region in the Caucasus.</title>
        <authorList>
            <person name="Safronova V.I."/>
            <person name="Kuznetsova I.G."/>
            <person name="Sazanova A.L."/>
            <person name="Belimov A."/>
            <person name="Andronov E."/>
            <person name="Osledkin Y.S."/>
            <person name="Onishchuk O.P."/>
            <person name="Kurchak O.N."/>
            <person name="Shaposhnikov A.I."/>
            <person name="Willems A."/>
            <person name="Tikhonovich I.A."/>
        </authorList>
    </citation>
    <scope>NUCLEOTIDE SEQUENCE [LARGE SCALE GENOMIC DNA]</scope>
    <source>
        <strain evidence="3">V5/3M</strain>
    </source>
</reference>
<dbReference type="InterPro" id="IPR038404">
    <property type="entry name" value="TRAP_DctP_sf"/>
</dbReference>
<dbReference type="GO" id="GO:0055085">
    <property type="term" value="P:transmembrane transport"/>
    <property type="evidence" value="ECO:0007669"/>
    <property type="project" value="InterPro"/>
</dbReference>
<evidence type="ECO:0000256" key="2">
    <source>
        <dbReference type="SAM" id="SignalP"/>
    </source>
</evidence>
<protein>
    <submittedName>
        <fullName evidence="3">ABC transporter substrate-binding protein</fullName>
    </submittedName>
</protein>
<dbReference type="NCBIfam" id="TIGR00787">
    <property type="entry name" value="dctP"/>
    <property type="match status" value="1"/>
</dbReference>
<dbReference type="GO" id="GO:0030288">
    <property type="term" value="C:outer membrane-bounded periplasmic space"/>
    <property type="evidence" value="ECO:0007669"/>
    <property type="project" value="InterPro"/>
</dbReference>
<keyword evidence="1 2" id="KW-0732">Signal</keyword>
<dbReference type="OrthoDB" id="9803763at2"/>
<accession>A0A1B2EKU3</accession>
<dbReference type="Pfam" id="PF03480">
    <property type="entry name" value="DctP"/>
    <property type="match status" value="1"/>
</dbReference>
<dbReference type="RefSeq" id="WP_099511613.1">
    <property type="nucleotide sequence ID" value="NZ_CP016616.1"/>
</dbReference>
<dbReference type="NCBIfam" id="NF037995">
    <property type="entry name" value="TRAP_S1"/>
    <property type="match status" value="1"/>
</dbReference>
<dbReference type="GO" id="GO:0030246">
    <property type="term" value="F:carbohydrate binding"/>
    <property type="evidence" value="ECO:0007669"/>
    <property type="project" value="TreeGrafter"/>
</dbReference>
<dbReference type="EMBL" id="CP016616">
    <property type="protein sequence ID" value="ANY80596.1"/>
    <property type="molecule type" value="Genomic_DNA"/>
</dbReference>
<dbReference type="InterPro" id="IPR004682">
    <property type="entry name" value="TRAP_DctP"/>
</dbReference>
<evidence type="ECO:0000313" key="3">
    <source>
        <dbReference type="EMBL" id="ANY80596.1"/>
    </source>
</evidence>
<gene>
    <name evidence="3" type="ORF">BB934_22150</name>
</gene>